<dbReference type="EMBL" id="JBHRTK010000028">
    <property type="protein sequence ID" value="MFC3208736.1"/>
    <property type="molecule type" value="Genomic_DNA"/>
</dbReference>
<dbReference type="SUPFAM" id="SSF53686">
    <property type="entry name" value="Tryptophan synthase beta subunit-like PLP-dependent enzymes"/>
    <property type="match status" value="1"/>
</dbReference>
<reference evidence="6" key="1">
    <citation type="journal article" date="2019" name="Int. J. Syst. Evol. Microbiol.">
        <title>The Global Catalogue of Microorganisms (GCM) 10K type strain sequencing project: providing services to taxonomists for standard genome sequencing and annotation.</title>
        <authorList>
            <consortium name="The Broad Institute Genomics Platform"/>
            <consortium name="The Broad Institute Genome Sequencing Center for Infectious Disease"/>
            <person name="Wu L."/>
            <person name="Ma J."/>
        </authorList>
    </citation>
    <scope>NUCLEOTIDE SEQUENCE [LARGE SCALE GENOMIC DNA]</scope>
    <source>
        <strain evidence="6">KCTC 52165</strain>
    </source>
</reference>
<organism evidence="5 6">
    <name type="scientific">Aquamicrobium soli</name>
    <dbReference type="NCBI Taxonomy" id="1811518"/>
    <lineage>
        <taxon>Bacteria</taxon>
        <taxon>Pseudomonadati</taxon>
        <taxon>Pseudomonadota</taxon>
        <taxon>Alphaproteobacteria</taxon>
        <taxon>Hyphomicrobiales</taxon>
        <taxon>Phyllobacteriaceae</taxon>
        <taxon>Aquamicrobium</taxon>
    </lineage>
</organism>
<accession>A0ABV7KI60</accession>
<evidence type="ECO:0000313" key="6">
    <source>
        <dbReference type="Proteomes" id="UP001595583"/>
    </source>
</evidence>
<evidence type="ECO:0000256" key="3">
    <source>
        <dbReference type="ARBA" id="ARBA00023239"/>
    </source>
</evidence>
<evidence type="ECO:0000256" key="1">
    <source>
        <dbReference type="ARBA" id="ARBA00001933"/>
    </source>
</evidence>
<name>A0ABV7KI60_9HYPH</name>
<dbReference type="InterPro" id="IPR001926">
    <property type="entry name" value="TrpB-like_PALP"/>
</dbReference>
<keyword evidence="3" id="KW-0456">Lyase</keyword>
<protein>
    <submittedName>
        <fullName evidence="5">Threonine/serine dehydratase</fullName>
    </submittedName>
</protein>
<evidence type="ECO:0000313" key="5">
    <source>
        <dbReference type="EMBL" id="MFC3208736.1"/>
    </source>
</evidence>
<proteinExistence type="predicted"/>
<keyword evidence="2" id="KW-0663">Pyridoxal phosphate</keyword>
<gene>
    <name evidence="5" type="ORF">ACFOHJ_21160</name>
</gene>
<evidence type="ECO:0000256" key="2">
    <source>
        <dbReference type="ARBA" id="ARBA00022898"/>
    </source>
</evidence>
<dbReference type="PANTHER" id="PTHR48078">
    <property type="entry name" value="THREONINE DEHYDRATASE, MITOCHONDRIAL-RELATED"/>
    <property type="match status" value="1"/>
</dbReference>
<dbReference type="RefSeq" id="WP_378224435.1">
    <property type="nucleotide sequence ID" value="NZ_JBHRTK010000028.1"/>
</dbReference>
<dbReference type="Proteomes" id="UP001595583">
    <property type="component" value="Unassembled WGS sequence"/>
</dbReference>
<dbReference type="PROSITE" id="PS00165">
    <property type="entry name" value="DEHYDRATASE_SER_THR"/>
    <property type="match status" value="1"/>
</dbReference>
<dbReference type="Gene3D" id="3.40.50.1100">
    <property type="match status" value="2"/>
</dbReference>
<dbReference type="InterPro" id="IPR000634">
    <property type="entry name" value="Ser/Thr_deHydtase_PyrdxlP-BS"/>
</dbReference>
<dbReference type="InterPro" id="IPR050147">
    <property type="entry name" value="Ser/Thr_Dehydratase"/>
</dbReference>
<sequence>MSAVSVLPGIADIRAAAARLAGLAIETPLLESPVLNERFGARLLFKPEVLQRTGSFKFRGAYNKISTLAPEERSRGVVAFSSGNHAQGVAASAAMFGIGAVILMPTDAPAMKIANVRRMGAEVLLHDRGDDREALALPFIEKGMVLVPPFDDPAIIAGQGTIGLELVAQAQRLGAALDVVVAPCGGGGLIGGISLAVKDGSPQTAVWAAEPEHFDDTRRSLAAGSRVANEPGHRSICDALLTPIPGRITFAINRTTLSGAVAVSQKAVAAAMRDAMAHLKLVVEPGGATAFAALSSGEIDIKGKTVAVVLSGGNVDFDLYADIMASRPPYD</sequence>
<feature type="domain" description="Tryptophan synthase beta chain-like PALP" evidence="4">
    <location>
        <begin position="25"/>
        <end position="312"/>
    </location>
</feature>
<dbReference type="InterPro" id="IPR036052">
    <property type="entry name" value="TrpB-like_PALP_sf"/>
</dbReference>
<dbReference type="PANTHER" id="PTHR48078:SF6">
    <property type="entry name" value="L-THREONINE DEHYDRATASE CATABOLIC TDCB"/>
    <property type="match status" value="1"/>
</dbReference>
<comment type="cofactor">
    <cofactor evidence="1">
        <name>pyridoxal 5'-phosphate</name>
        <dbReference type="ChEBI" id="CHEBI:597326"/>
    </cofactor>
</comment>
<dbReference type="CDD" id="cd01562">
    <property type="entry name" value="Thr-dehyd"/>
    <property type="match status" value="1"/>
</dbReference>
<keyword evidence="6" id="KW-1185">Reference proteome</keyword>
<dbReference type="Pfam" id="PF00291">
    <property type="entry name" value="PALP"/>
    <property type="match status" value="1"/>
</dbReference>
<comment type="caution">
    <text evidence="5">The sequence shown here is derived from an EMBL/GenBank/DDBJ whole genome shotgun (WGS) entry which is preliminary data.</text>
</comment>
<evidence type="ECO:0000259" key="4">
    <source>
        <dbReference type="Pfam" id="PF00291"/>
    </source>
</evidence>